<feature type="domain" description="LysR substrate-binding" evidence="2">
    <location>
        <begin position="8"/>
        <end position="145"/>
    </location>
</feature>
<accession>A0A1J6HH03</accession>
<dbReference type="Gene3D" id="3.40.190.290">
    <property type="match status" value="1"/>
</dbReference>
<dbReference type="Pfam" id="PF03466">
    <property type="entry name" value="LysR_substrate"/>
    <property type="match status" value="1"/>
</dbReference>
<dbReference type="SUPFAM" id="SSF53850">
    <property type="entry name" value="Periplasmic binding protein-like II"/>
    <property type="match status" value="1"/>
</dbReference>
<dbReference type="InterPro" id="IPR058163">
    <property type="entry name" value="LysR-type_TF_proteobact-type"/>
</dbReference>
<dbReference type="EMBL" id="MOEC01000024">
    <property type="protein sequence ID" value="OIS91745.1"/>
    <property type="molecule type" value="Genomic_DNA"/>
</dbReference>
<reference evidence="3 4" key="1">
    <citation type="submission" date="2016-10" db="EMBL/GenBank/DDBJ databases">
        <title>The Draft Genome Sequence of the Potato Rhizosphere Bacteria Ochrobactrum sp. IPA7.2.</title>
        <authorList>
            <person name="Gogoleva N.E."/>
            <person name="Khlopko Y.A."/>
            <person name="Burygin G.L."/>
            <person name="Plotnikov A.O."/>
        </authorList>
    </citation>
    <scope>NUCLEOTIDE SEQUENCE [LARGE SCALE GENOMIC DNA]</scope>
    <source>
        <strain evidence="3 4">IPA7.2</strain>
    </source>
</reference>
<dbReference type="Proteomes" id="UP000182985">
    <property type="component" value="Unassembled WGS sequence"/>
</dbReference>
<dbReference type="InterPro" id="IPR005119">
    <property type="entry name" value="LysR_subst-bd"/>
</dbReference>
<dbReference type="PANTHER" id="PTHR30537:SF1">
    <property type="entry name" value="HTH-TYPE TRANSCRIPTIONAL REGULATOR PGRR"/>
    <property type="match status" value="1"/>
</dbReference>
<gene>
    <name evidence="3" type="ORF">BLA27_20200</name>
</gene>
<keyword evidence="4" id="KW-1185">Reference proteome</keyword>
<dbReference type="GO" id="GO:0003700">
    <property type="term" value="F:DNA-binding transcription factor activity"/>
    <property type="evidence" value="ECO:0007669"/>
    <property type="project" value="TreeGrafter"/>
</dbReference>
<comment type="caution">
    <text evidence="3">The sequence shown here is derived from an EMBL/GenBank/DDBJ whole genome shotgun (WGS) entry which is preliminary data.</text>
</comment>
<sequence length="148" mass="16091">MPLDMIAVPFGGPLRFLTVAAPDYLASHPAPTVPDELRSHRCIRQRLPSGKLYQWEFEQAGEIRTVDVPVVLTLDHNGMMVEAAVAGMGIAYVTEKAAAEAVQKGKLVLVLESWCPPASGLCLYYPGRRHVPAGLRAFIDVLSAQLPN</sequence>
<dbReference type="GO" id="GO:0006351">
    <property type="term" value="P:DNA-templated transcription"/>
    <property type="evidence" value="ECO:0007669"/>
    <property type="project" value="TreeGrafter"/>
</dbReference>
<dbReference type="PANTHER" id="PTHR30537">
    <property type="entry name" value="HTH-TYPE TRANSCRIPTIONAL REGULATOR"/>
    <property type="match status" value="1"/>
</dbReference>
<organism evidence="3 4">
    <name type="scientific">Brucella cytisi</name>
    <dbReference type="NCBI Taxonomy" id="407152"/>
    <lineage>
        <taxon>Bacteria</taxon>
        <taxon>Pseudomonadati</taxon>
        <taxon>Pseudomonadota</taxon>
        <taxon>Alphaproteobacteria</taxon>
        <taxon>Hyphomicrobiales</taxon>
        <taxon>Brucellaceae</taxon>
        <taxon>Brucella/Ochrobactrum group</taxon>
        <taxon>Brucella</taxon>
    </lineage>
</organism>
<dbReference type="AlphaFoldDB" id="A0A1J6HH03"/>
<protein>
    <recommendedName>
        <fullName evidence="2">LysR substrate-binding domain-containing protein</fullName>
    </recommendedName>
</protein>
<proteinExistence type="inferred from homology"/>
<evidence type="ECO:0000313" key="3">
    <source>
        <dbReference type="EMBL" id="OIS91745.1"/>
    </source>
</evidence>
<comment type="similarity">
    <text evidence="1">Belongs to the LysR transcriptional regulatory family.</text>
</comment>
<evidence type="ECO:0000259" key="2">
    <source>
        <dbReference type="Pfam" id="PF03466"/>
    </source>
</evidence>
<dbReference type="GO" id="GO:0043565">
    <property type="term" value="F:sequence-specific DNA binding"/>
    <property type="evidence" value="ECO:0007669"/>
    <property type="project" value="TreeGrafter"/>
</dbReference>
<name>A0A1J6HH03_9HYPH</name>
<evidence type="ECO:0000313" key="4">
    <source>
        <dbReference type="Proteomes" id="UP000182985"/>
    </source>
</evidence>
<evidence type="ECO:0000256" key="1">
    <source>
        <dbReference type="ARBA" id="ARBA00009437"/>
    </source>
</evidence>